<sequence>MNDTMHTTLSGYIIKTYEDQAYFEHYLDLGPYGKAFLSPIEHIGILTWHRILMMGFGDMPLLIRNDSAEQLKFLKIDCTFPNDFDLLKKLSGGYNLSPAGLGYQLTDNVNGKPLSYHDTTVSLQQSRFYDEPIWVVTPEFKPTGSFDFGAKPLKEQPFGRPALAADDVRRLR</sequence>
<organism evidence="1">
    <name type="scientific">Salmonella muenchen</name>
    <dbReference type="NCBI Taxonomy" id="596"/>
    <lineage>
        <taxon>Bacteria</taxon>
        <taxon>Pseudomonadati</taxon>
        <taxon>Pseudomonadota</taxon>
        <taxon>Gammaproteobacteria</taxon>
        <taxon>Enterobacterales</taxon>
        <taxon>Enterobacteriaceae</taxon>
        <taxon>Salmonella</taxon>
    </lineage>
</organism>
<reference evidence="1" key="1">
    <citation type="submission" date="2018-07" db="EMBL/GenBank/DDBJ databases">
        <authorList>
            <person name="Ashton P.M."/>
            <person name="Dallman T."/>
            <person name="Nair S."/>
            <person name="De Pinna E."/>
            <person name="Peters T."/>
            <person name="Grant K."/>
        </authorList>
    </citation>
    <scope>NUCLEOTIDE SEQUENCE</scope>
    <source>
        <strain evidence="1">142535</strain>
    </source>
</reference>
<accession>A0A5U8XQD9</accession>
<protein>
    <submittedName>
        <fullName evidence="1">Uncharacterized protein</fullName>
    </submittedName>
</protein>
<evidence type="ECO:0000313" key="1">
    <source>
        <dbReference type="EMBL" id="EBS0563357.1"/>
    </source>
</evidence>
<comment type="caution">
    <text evidence="1">The sequence shown here is derived from an EMBL/GenBank/DDBJ whole genome shotgun (WGS) entry which is preliminary data.</text>
</comment>
<name>A0A5U8XQD9_SALMU</name>
<proteinExistence type="predicted"/>
<gene>
    <name evidence="1" type="ORF">DTU56_09520</name>
</gene>
<dbReference type="AlphaFoldDB" id="A0A5U8XQD9"/>
<dbReference type="EMBL" id="AAGUDP010000006">
    <property type="protein sequence ID" value="EBS0563357.1"/>
    <property type="molecule type" value="Genomic_DNA"/>
</dbReference>